<dbReference type="PANTHER" id="PTHR47053">
    <property type="entry name" value="MUREIN DD-ENDOPEPTIDASE MEPH-RELATED"/>
    <property type="match status" value="1"/>
</dbReference>
<proteinExistence type="inferred from homology"/>
<dbReference type="Pfam" id="PF24568">
    <property type="entry name" value="CC_PcsB"/>
    <property type="match status" value="1"/>
</dbReference>
<dbReference type="Proteomes" id="UP000233440">
    <property type="component" value="Unassembled WGS sequence"/>
</dbReference>
<evidence type="ECO:0000256" key="1">
    <source>
        <dbReference type="ARBA" id="ARBA00007074"/>
    </source>
</evidence>
<dbReference type="Gene3D" id="6.10.250.3150">
    <property type="match status" value="1"/>
</dbReference>
<keyword evidence="6" id="KW-0175">Coiled coil</keyword>
<accession>A0A2N3LGP0</accession>
<evidence type="ECO:0000256" key="3">
    <source>
        <dbReference type="ARBA" id="ARBA00022729"/>
    </source>
</evidence>
<dbReference type="PROSITE" id="PS51935">
    <property type="entry name" value="NLPC_P60"/>
    <property type="match status" value="1"/>
</dbReference>
<evidence type="ECO:0000256" key="5">
    <source>
        <dbReference type="ARBA" id="ARBA00022807"/>
    </source>
</evidence>
<dbReference type="OrthoDB" id="9813368at2"/>
<dbReference type="InterPro" id="IPR051202">
    <property type="entry name" value="Peptidase_C40"/>
</dbReference>
<organism evidence="10 11">
    <name type="scientific">Heyndrickxia camelliae</name>
    <dbReference type="NCBI Taxonomy" id="1707093"/>
    <lineage>
        <taxon>Bacteria</taxon>
        <taxon>Bacillati</taxon>
        <taxon>Bacillota</taxon>
        <taxon>Bacilli</taxon>
        <taxon>Bacillales</taxon>
        <taxon>Bacillaceae</taxon>
        <taxon>Heyndrickxia</taxon>
    </lineage>
</organism>
<feature type="compositionally biased region" description="Low complexity" evidence="7">
    <location>
        <begin position="256"/>
        <end position="275"/>
    </location>
</feature>
<name>A0A2N3LGP0_9BACI</name>
<dbReference type="InterPro" id="IPR057309">
    <property type="entry name" value="PcsB_CC"/>
</dbReference>
<evidence type="ECO:0000256" key="6">
    <source>
        <dbReference type="SAM" id="Coils"/>
    </source>
</evidence>
<feature type="domain" description="NlpC/P60" evidence="9">
    <location>
        <begin position="289"/>
        <end position="420"/>
    </location>
</feature>
<dbReference type="RefSeq" id="WP_101355479.1">
    <property type="nucleotide sequence ID" value="NZ_PIQO01000015.1"/>
</dbReference>
<keyword evidence="4" id="KW-0378">Hydrolase</keyword>
<dbReference type="EMBL" id="PIQO01000015">
    <property type="protein sequence ID" value="PKR83781.1"/>
    <property type="molecule type" value="Genomic_DNA"/>
</dbReference>
<gene>
    <name evidence="10" type="ORF">CWO92_17375</name>
</gene>
<keyword evidence="2" id="KW-0645">Protease</keyword>
<dbReference type="GO" id="GO:0006508">
    <property type="term" value="P:proteolysis"/>
    <property type="evidence" value="ECO:0007669"/>
    <property type="project" value="UniProtKB-KW"/>
</dbReference>
<comment type="caution">
    <text evidence="10">The sequence shown here is derived from an EMBL/GenBank/DDBJ whole genome shotgun (WGS) entry which is preliminary data.</text>
</comment>
<reference evidence="10 11" key="1">
    <citation type="submission" date="2017-11" db="EMBL/GenBank/DDBJ databases">
        <title>Bacillus camelliae sp. nov., isolated from pu'er tea.</title>
        <authorList>
            <person name="Niu L."/>
        </authorList>
    </citation>
    <scope>NUCLEOTIDE SEQUENCE [LARGE SCALE GENOMIC DNA]</scope>
    <source>
        <strain evidence="10 11">7578-1</strain>
    </source>
</reference>
<keyword evidence="5" id="KW-0788">Thiol protease</keyword>
<evidence type="ECO:0000256" key="2">
    <source>
        <dbReference type="ARBA" id="ARBA00022670"/>
    </source>
</evidence>
<feature type="compositionally biased region" description="Basic and acidic residues" evidence="7">
    <location>
        <begin position="238"/>
        <end position="251"/>
    </location>
</feature>
<keyword evidence="11" id="KW-1185">Reference proteome</keyword>
<evidence type="ECO:0000259" key="9">
    <source>
        <dbReference type="PROSITE" id="PS51935"/>
    </source>
</evidence>
<dbReference type="InterPro" id="IPR000064">
    <property type="entry name" value="NLP_P60_dom"/>
</dbReference>
<evidence type="ECO:0000256" key="4">
    <source>
        <dbReference type="ARBA" id="ARBA00022801"/>
    </source>
</evidence>
<comment type="similarity">
    <text evidence="1">Belongs to the peptidase C40 family.</text>
</comment>
<keyword evidence="3 8" id="KW-0732">Signal</keyword>
<feature type="region of interest" description="Disordered" evidence="7">
    <location>
        <begin position="238"/>
        <end position="281"/>
    </location>
</feature>
<sequence>MKRKLLTLSVASVISAGTLIAPLSSNYAFAQSIKEKQKSVQSDIQKKKAEISTLSAQAKEMESEMNEITAKVNDTNAKIKDTTQKVNDTKQEINELQAKIKETKQRIAERNKVLQDRARSIQQSDGSDSYLDVLLNSQSFGDFIDRAVAVTTFVSADHKILKEQEADKKALEQSEADLNNKLQEVQQELSKLEDLKSQLKYQINDKNSILAKIKEEQESAKGELGDLQDKAASLAEQEKAAEAEQEKERQAFRTTSSNSSSHSSGNSSGSHSSGSAYSAPSDGPVYHGSGAIEAAISAGSSIVGRSPYNWGGGRSSADIQNRSFDCSSFVRWAYAMAGVNLGSITGTSTNTLVYQGRAVSASEMKRGDLLFFDTYKTNGHVGIYLGNGQFLDDNSSHGVSIDSLNNPYWKATFKGVVRRVVE</sequence>
<evidence type="ECO:0000256" key="7">
    <source>
        <dbReference type="SAM" id="MobiDB-lite"/>
    </source>
</evidence>
<dbReference type="AlphaFoldDB" id="A0A2N3LGP0"/>
<evidence type="ECO:0000313" key="10">
    <source>
        <dbReference type="EMBL" id="PKR83781.1"/>
    </source>
</evidence>
<dbReference type="InterPro" id="IPR038765">
    <property type="entry name" value="Papain-like_cys_pep_sf"/>
</dbReference>
<evidence type="ECO:0000313" key="11">
    <source>
        <dbReference type="Proteomes" id="UP000233440"/>
    </source>
</evidence>
<feature type="coiled-coil region" evidence="6">
    <location>
        <begin position="30"/>
        <end position="113"/>
    </location>
</feature>
<dbReference type="Pfam" id="PF00877">
    <property type="entry name" value="NLPC_P60"/>
    <property type="match status" value="1"/>
</dbReference>
<dbReference type="SUPFAM" id="SSF54001">
    <property type="entry name" value="Cysteine proteinases"/>
    <property type="match status" value="1"/>
</dbReference>
<dbReference type="PANTHER" id="PTHR47053:SF1">
    <property type="entry name" value="MUREIN DD-ENDOPEPTIDASE MEPH-RELATED"/>
    <property type="match status" value="1"/>
</dbReference>
<dbReference type="Gene3D" id="3.90.1720.10">
    <property type="entry name" value="endopeptidase domain like (from Nostoc punctiforme)"/>
    <property type="match status" value="1"/>
</dbReference>
<evidence type="ECO:0000256" key="8">
    <source>
        <dbReference type="SAM" id="SignalP"/>
    </source>
</evidence>
<protein>
    <submittedName>
        <fullName evidence="10">Peptidase C40</fullName>
    </submittedName>
</protein>
<feature type="signal peptide" evidence="8">
    <location>
        <begin position="1"/>
        <end position="30"/>
    </location>
</feature>
<feature type="chain" id="PRO_5014755742" evidence="8">
    <location>
        <begin position="31"/>
        <end position="422"/>
    </location>
</feature>
<dbReference type="GO" id="GO:0008234">
    <property type="term" value="F:cysteine-type peptidase activity"/>
    <property type="evidence" value="ECO:0007669"/>
    <property type="project" value="UniProtKB-KW"/>
</dbReference>